<evidence type="ECO:0000256" key="2">
    <source>
        <dbReference type="ARBA" id="ARBA00022679"/>
    </source>
</evidence>
<comment type="catalytic activity">
    <reaction evidence="8 9 10">
        <text>2-[(2R,5Z)-2-carboxy-4-methylthiazol-5(2H)-ylidene]ethyl phosphate + 4-amino-2-methyl-5-(diphosphooxymethyl)pyrimidine + 2 H(+) = thiamine phosphate + CO2 + diphosphate</text>
        <dbReference type="Rhea" id="RHEA:47844"/>
        <dbReference type="ChEBI" id="CHEBI:15378"/>
        <dbReference type="ChEBI" id="CHEBI:16526"/>
        <dbReference type="ChEBI" id="CHEBI:33019"/>
        <dbReference type="ChEBI" id="CHEBI:37575"/>
        <dbReference type="ChEBI" id="CHEBI:57841"/>
        <dbReference type="ChEBI" id="CHEBI:62899"/>
        <dbReference type="EC" id="2.5.1.3"/>
    </reaction>
</comment>
<evidence type="ECO:0000256" key="9">
    <source>
        <dbReference type="HAMAP-Rule" id="MF_00097"/>
    </source>
</evidence>
<evidence type="ECO:0000256" key="11">
    <source>
        <dbReference type="RuleBase" id="RU004253"/>
    </source>
</evidence>
<dbReference type="AlphaFoldDB" id="A0A2G9YAL0"/>
<dbReference type="GO" id="GO:0004789">
    <property type="term" value="F:thiamine-phosphate diphosphorylase activity"/>
    <property type="evidence" value="ECO:0007669"/>
    <property type="project" value="UniProtKB-UniRule"/>
</dbReference>
<evidence type="ECO:0000256" key="1">
    <source>
        <dbReference type="ARBA" id="ARBA00005165"/>
    </source>
</evidence>
<comment type="function">
    <text evidence="9">Condenses 4-methyl-5-(beta-hydroxyethyl)thiazole monophosphate (THZ-P) and 2-methyl-4-amino-5-hydroxymethyl pyrimidine pyrophosphate (HMP-PP) to form thiamine monophosphate (TMP).</text>
</comment>
<evidence type="ECO:0000259" key="13">
    <source>
        <dbReference type="Pfam" id="PF17792"/>
    </source>
</evidence>
<feature type="binding site" evidence="9">
    <location>
        <begin position="266"/>
        <end position="268"/>
    </location>
    <ligand>
        <name>2-[(2R,5Z)-2-carboxy-4-methylthiazol-5(2H)-ylidene]ethyl phosphate</name>
        <dbReference type="ChEBI" id="CHEBI:62899"/>
    </ligand>
</feature>
<feature type="binding site" evidence="9">
    <location>
        <position position="240"/>
    </location>
    <ligand>
        <name>4-amino-2-methyl-5-(diphosphooxymethyl)pyrimidine</name>
        <dbReference type="ChEBI" id="CHEBI:57841"/>
    </ligand>
</feature>
<dbReference type="UniPathway" id="UPA00060">
    <property type="reaction ID" value="UER00141"/>
</dbReference>
<keyword evidence="5 9" id="KW-0784">Thiamine biosynthesis</keyword>
<keyword evidence="2 9" id="KW-0808">Transferase</keyword>
<comment type="cofactor">
    <cofactor evidence="9">
        <name>Mg(2+)</name>
        <dbReference type="ChEBI" id="CHEBI:18420"/>
    </cofactor>
    <text evidence="9">Binds 1 Mg(2+) ion per subunit.</text>
</comment>
<organism evidence="14 15">
    <name type="scientific">bacterium (Candidatus Ratteibacteria) CG23_combo_of_CG06-09_8_20_14_all_48_7</name>
    <dbReference type="NCBI Taxonomy" id="2014292"/>
    <lineage>
        <taxon>Bacteria</taxon>
        <taxon>Candidatus Ratteibacteria</taxon>
    </lineage>
</organism>
<dbReference type="InterPro" id="IPR041397">
    <property type="entry name" value="ThiD2"/>
</dbReference>
<feature type="binding site" evidence="9">
    <location>
        <position position="222"/>
    </location>
    <ligand>
        <name>Mg(2+)</name>
        <dbReference type="ChEBI" id="CHEBI:18420"/>
    </ligand>
</feature>
<comment type="caution">
    <text evidence="14">The sequence shown here is derived from an EMBL/GenBank/DDBJ whole genome shotgun (WGS) entry which is preliminary data.</text>
</comment>
<feature type="domain" description="Thiamine phosphate synthase/TenI" evidence="12">
    <location>
        <begin position="141"/>
        <end position="319"/>
    </location>
</feature>
<reference evidence="14 15" key="1">
    <citation type="submission" date="2017-09" db="EMBL/GenBank/DDBJ databases">
        <title>Depth-based differentiation of microbial function through sediment-hosted aquifers and enrichment of novel symbionts in the deep terrestrial subsurface.</title>
        <authorList>
            <person name="Probst A.J."/>
            <person name="Ladd B."/>
            <person name="Jarett J.K."/>
            <person name="Geller-Mcgrath D.E."/>
            <person name="Sieber C.M."/>
            <person name="Emerson J.B."/>
            <person name="Anantharaman K."/>
            <person name="Thomas B.C."/>
            <person name="Malmstrom R."/>
            <person name="Stieglmeier M."/>
            <person name="Klingl A."/>
            <person name="Woyke T."/>
            <person name="Ryan C.M."/>
            <person name="Banfield J.F."/>
        </authorList>
    </citation>
    <scope>NUCLEOTIDE SEQUENCE [LARGE SCALE GENOMIC DNA]</scope>
    <source>
        <strain evidence="14">CG23_combo_of_CG06-09_8_20_14_all_48_7</strain>
    </source>
</reference>
<dbReference type="HAMAP" id="MF_00097">
    <property type="entry name" value="TMP_synthase"/>
    <property type="match status" value="1"/>
</dbReference>
<comment type="catalytic activity">
    <reaction evidence="6 9 10">
        <text>4-methyl-5-(2-phosphooxyethyl)-thiazole + 4-amino-2-methyl-5-(diphosphooxymethyl)pyrimidine + H(+) = thiamine phosphate + diphosphate</text>
        <dbReference type="Rhea" id="RHEA:22328"/>
        <dbReference type="ChEBI" id="CHEBI:15378"/>
        <dbReference type="ChEBI" id="CHEBI:33019"/>
        <dbReference type="ChEBI" id="CHEBI:37575"/>
        <dbReference type="ChEBI" id="CHEBI:57841"/>
        <dbReference type="ChEBI" id="CHEBI:58296"/>
        <dbReference type="EC" id="2.5.1.3"/>
    </reaction>
</comment>
<dbReference type="CDD" id="cd00564">
    <property type="entry name" value="TMP_TenI"/>
    <property type="match status" value="1"/>
</dbReference>
<dbReference type="EC" id="2.5.1.3" evidence="9"/>
<name>A0A2G9YAL0_9BACT</name>
<dbReference type="InterPro" id="IPR036206">
    <property type="entry name" value="ThiamineP_synth_sf"/>
</dbReference>
<evidence type="ECO:0000256" key="10">
    <source>
        <dbReference type="RuleBase" id="RU003826"/>
    </source>
</evidence>
<dbReference type="SUPFAM" id="SSF51391">
    <property type="entry name" value="Thiamin phosphate synthase"/>
    <property type="match status" value="1"/>
</dbReference>
<dbReference type="Proteomes" id="UP000230392">
    <property type="component" value="Unassembled WGS sequence"/>
</dbReference>
<dbReference type="EMBL" id="PCRF01000270">
    <property type="protein sequence ID" value="PIP15571.1"/>
    <property type="molecule type" value="Genomic_DNA"/>
</dbReference>
<sequence>MEELYRIIDANLNRAREGLRVLEEIARFAKKDVVLTKRLRRLRHQISDRIASRIPRPLLLSARTSKEDPGKNFVGENRSNLKELVIANTFRVSEALRTLEEVTGTLVPGVRTSVQEIRFAFYETEKSFIGLYRTGLPDYPIYAIVDSAKIAGDIVLFTQRLLAAGAKIIQIRIKDCPDMRFFQIAQKIQAKAKKSGACFLINDRPDIANLVKSDGIHIGQKDLPLPYVRRLCPDKIVGISTHSAAQAKKAVKEGADYIAVGAIFPTNSKENPVVVGTRTIKEIKKVAEKIPVVAIGGINPKNAGQAFAAGADYVAVISSLTSDQPERVLRELCASKK</sequence>
<evidence type="ECO:0000256" key="3">
    <source>
        <dbReference type="ARBA" id="ARBA00022723"/>
    </source>
</evidence>
<protein>
    <recommendedName>
        <fullName evidence="9">Thiamine-phosphate synthase</fullName>
        <shortName evidence="9">TP synthase</shortName>
        <shortName evidence="9">TPS</shortName>
        <ecNumber evidence="9">2.5.1.3</ecNumber>
    </recommendedName>
    <alternativeName>
        <fullName evidence="9">Thiamine-phosphate pyrophosphorylase</fullName>
        <shortName evidence="9">TMP pyrophosphorylase</shortName>
        <shortName evidence="9">TMP-PPase</shortName>
    </alternativeName>
</protein>
<dbReference type="GO" id="GO:0009229">
    <property type="term" value="P:thiamine diphosphate biosynthetic process"/>
    <property type="evidence" value="ECO:0007669"/>
    <property type="project" value="UniProtKB-UniRule"/>
</dbReference>
<gene>
    <name evidence="9 14" type="primary">thiE</name>
    <name evidence="14" type="ORF">COX46_05545</name>
</gene>
<dbReference type="Gene3D" id="3.20.20.70">
    <property type="entry name" value="Aldolase class I"/>
    <property type="match status" value="1"/>
</dbReference>
<dbReference type="GO" id="GO:0005737">
    <property type="term" value="C:cytoplasm"/>
    <property type="evidence" value="ECO:0007669"/>
    <property type="project" value="TreeGrafter"/>
</dbReference>
<dbReference type="Pfam" id="PF02581">
    <property type="entry name" value="TMP-TENI"/>
    <property type="match status" value="1"/>
</dbReference>
<accession>A0A2G9YAL0</accession>
<dbReference type="InterPro" id="IPR013785">
    <property type="entry name" value="Aldolase_TIM"/>
</dbReference>
<dbReference type="InterPro" id="IPR022998">
    <property type="entry name" value="ThiamineP_synth_TenI"/>
</dbReference>
<proteinExistence type="inferred from homology"/>
<dbReference type="GO" id="GO:0000287">
    <property type="term" value="F:magnesium ion binding"/>
    <property type="evidence" value="ECO:0007669"/>
    <property type="project" value="UniProtKB-UniRule"/>
</dbReference>
<evidence type="ECO:0000256" key="5">
    <source>
        <dbReference type="ARBA" id="ARBA00022977"/>
    </source>
</evidence>
<evidence type="ECO:0000256" key="6">
    <source>
        <dbReference type="ARBA" id="ARBA00047334"/>
    </source>
</evidence>
<feature type="binding site" evidence="9">
    <location>
        <position position="269"/>
    </location>
    <ligand>
        <name>4-amino-2-methyl-5-(diphosphooxymethyl)pyrimidine</name>
        <dbReference type="ChEBI" id="CHEBI:57841"/>
    </ligand>
</feature>
<feature type="binding site" evidence="9">
    <location>
        <position position="203"/>
    </location>
    <ligand>
        <name>Mg(2+)</name>
        <dbReference type="ChEBI" id="CHEBI:18420"/>
    </ligand>
</feature>
<comment type="pathway">
    <text evidence="1 9 11">Cofactor biosynthesis; thiamine diphosphate biosynthesis; thiamine phosphate from 4-amino-2-methyl-5-diphosphomethylpyrimidine and 4-methyl-5-(2-phosphoethyl)-thiazole: step 1/1.</text>
</comment>
<feature type="binding site" evidence="9">
    <location>
        <begin position="317"/>
        <end position="318"/>
    </location>
    <ligand>
        <name>2-[(2R,5Z)-2-carboxy-4-methylthiazol-5(2H)-ylidene]ethyl phosphate</name>
        <dbReference type="ChEBI" id="CHEBI:62899"/>
    </ligand>
</feature>
<dbReference type="Pfam" id="PF17792">
    <property type="entry name" value="ThiD2"/>
    <property type="match status" value="1"/>
</dbReference>
<keyword evidence="3 9" id="KW-0479">Metal-binding</keyword>
<keyword evidence="4 9" id="KW-0460">Magnesium</keyword>
<dbReference type="PANTHER" id="PTHR20857">
    <property type="entry name" value="THIAMINE-PHOSPHATE PYROPHOSPHORYLASE"/>
    <property type="match status" value="1"/>
</dbReference>
<evidence type="ECO:0000313" key="15">
    <source>
        <dbReference type="Proteomes" id="UP000230392"/>
    </source>
</evidence>
<comment type="catalytic activity">
    <reaction evidence="7 9 10">
        <text>2-(2-carboxy-4-methylthiazol-5-yl)ethyl phosphate + 4-amino-2-methyl-5-(diphosphooxymethyl)pyrimidine + 2 H(+) = thiamine phosphate + CO2 + diphosphate</text>
        <dbReference type="Rhea" id="RHEA:47848"/>
        <dbReference type="ChEBI" id="CHEBI:15378"/>
        <dbReference type="ChEBI" id="CHEBI:16526"/>
        <dbReference type="ChEBI" id="CHEBI:33019"/>
        <dbReference type="ChEBI" id="CHEBI:37575"/>
        <dbReference type="ChEBI" id="CHEBI:57841"/>
        <dbReference type="ChEBI" id="CHEBI:62890"/>
        <dbReference type="EC" id="2.5.1.3"/>
    </reaction>
</comment>
<feature type="binding site" evidence="9">
    <location>
        <position position="202"/>
    </location>
    <ligand>
        <name>4-amino-2-methyl-5-(diphosphooxymethyl)pyrimidine</name>
        <dbReference type="ChEBI" id="CHEBI:57841"/>
    </ligand>
</feature>
<evidence type="ECO:0000256" key="8">
    <source>
        <dbReference type="ARBA" id="ARBA00047883"/>
    </source>
</evidence>
<feature type="binding site" evidence="9">
    <location>
        <begin position="170"/>
        <end position="174"/>
    </location>
    <ligand>
        <name>4-amino-2-methyl-5-(diphosphooxymethyl)pyrimidine</name>
        <dbReference type="ChEBI" id="CHEBI:57841"/>
    </ligand>
</feature>
<evidence type="ECO:0000256" key="7">
    <source>
        <dbReference type="ARBA" id="ARBA00047851"/>
    </source>
</evidence>
<comment type="similarity">
    <text evidence="9 10">Belongs to the thiamine-phosphate synthase family.</text>
</comment>
<feature type="binding site" evidence="9">
    <location>
        <position position="297"/>
    </location>
    <ligand>
        <name>2-[(2R,5Z)-2-carboxy-4-methylthiazol-5(2H)-ylidene]ethyl phosphate</name>
        <dbReference type="ChEBI" id="CHEBI:62899"/>
    </ligand>
</feature>
<evidence type="ECO:0000313" key="14">
    <source>
        <dbReference type="EMBL" id="PIP15571.1"/>
    </source>
</evidence>
<dbReference type="GO" id="GO:0009228">
    <property type="term" value="P:thiamine biosynthetic process"/>
    <property type="evidence" value="ECO:0007669"/>
    <property type="project" value="UniProtKB-KW"/>
</dbReference>
<dbReference type="NCBIfam" id="TIGR00693">
    <property type="entry name" value="thiE"/>
    <property type="match status" value="1"/>
</dbReference>
<dbReference type="PANTHER" id="PTHR20857:SF15">
    <property type="entry name" value="THIAMINE-PHOSPHATE SYNTHASE"/>
    <property type="match status" value="1"/>
</dbReference>
<dbReference type="InterPro" id="IPR034291">
    <property type="entry name" value="TMP_synthase"/>
</dbReference>
<evidence type="ECO:0000256" key="4">
    <source>
        <dbReference type="ARBA" id="ARBA00022842"/>
    </source>
</evidence>
<evidence type="ECO:0000259" key="12">
    <source>
        <dbReference type="Pfam" id="PF02581"/>
    </source>
</evidence>
<feature type="domain" description="ThiD2" evidence="13">
    <location>
        <begin position="6"/>
        <end position="126"/>
    </location>
</feature>